<feature type="region of interest" description="Disordered" evidence="1">
    <location>
        <begin position="184"/>
        <end position="224"/>
    </location>
</feature>
<keyword evidence="3" id="KW-1185">Reference proteome</keyword>
<dbReference type="PANTHER" id="PTHR16036">
    <property type="entry name" value="ANKYRIN REPEAT AND ZINC FINGER DOMAIN-CONTAINING PROTEIN 1"/>
    <property type="match status" value="1"/>
</dbReference>
<accession>A0A9N8EN10</accession>
<dbReference type="InterPro" id="IPR047139">
    <property type="entry name" value="ANKZ1/VMS1"/>
</dbReference>
<name>A0A9N8EN10_9STRA</name>
<feature type="compositionally biased region" description="Low complexity" evidence="1">
    <location>
        <begin position="214"/>
        <end position="224"/>
    </location>
</feature>
<protein>
    <submittedName>
        <fullName evidence="2">Ankyrin repeat and zinc finger domain containing 1</fullName>
    </submittedName>
</protein>
<dbReference type="InterPro" id="IPR002110">
    <property type="entry name" value="Ankyrin_rpt"/>
</dbReference>
<dbReference type="EMBL" id="CAICTM010001500">
    <property type="protein sequence ID" value="CAB9524166.1"/>
    <property type="molecule type" value="Genomic_DNA"/>
</dbReference>
<feature type="region of interest" description="Disordered" evidence="1">
    <location>
        <begin position="1"/>
        <end position="22"/>
    </location>
</feature>
<feature type="compositionally biased region" description="Basic and acidic residues" evidence="1">
    <location>
        <begin position="185"/>
        <end position="209"/>
    </location>
</feature>
<sequence>MRKGLCRSRPRNSNSNKKKQVEEKPAIIFPLTPLHKACHEGNLSRVIELLADKEQVVASTDKEEETSLTVEQMINRRVGPDFMTCLHYAAEAASIQRQSEQQPQPDEGQTNTVDNETAASIVIHLLVEGHADPSIVDARSRPPYFLASHDKIRDAFRMARATLGEDYCKWDTKAKVGPALTVDDLQAKRSEAGRKERQEACSTKAEKGRGKGSSGTRSKTTGAG</sequence>
<gene>
    <name evidence="2" type="ORF">SEMRO_1502_G277980.1</name>
</gene>
<feature type="compositionally biased region" description="Basic residues" evidence="1">
    <location>
        <begin position="1"/>
        <end position="10"/>
    </location>
</feature>
<organism evidence="2 3">
    <name type="scientific">Seminavis robusta</name>
    <dbReference type="NCBI Taxonomy" id="568900"/>
    <lineage>
        <taxon>Eukaryota</taxon>
        <taxon>Sar</taxon>
        <taxon>Stramenopiles</taxon>
        <taxon>Ochrophyta</taxon>
        <taxon>Bacillariophyta</taxon>
        <taxon>Bacillariophyceae</taxon>
        <taxon>Bacillariophycidae</taxon>
        <taxon>Naviculales</taxon>
        <taxon>Naviculaceae</taxon>
        <taxon>Seminavis</taxon>
    </lineage>
</organism>
<dbReference type="GO" id="GO:0036503">
    <property type="term" value="P:ERAD pathway"/>
    <property type="evidence" value="ECO:0007669"/>
    <property type="project" value="TreeGrafter"/>
</dbReference>
<dbReference type="InterPro" id="IPR036770">
    <property type="entry name" value="Ankyrin_rpt-contain_sf"/>
</dbReference>
<proteinExistence type="predicted"/>
<comment type="caution">
    <text evidence="2">The sequence shown here is derived from an EMBL/GenBank/DDBJ whole genome shotgun (WGS) entry which is preliminary data.</text>
</comment>
<evidence type="ECO:0000256" key="1">
    <source>
        <dbReference type="SAM" id="MobiDB-lite"/>
    </source>
</evidence>
<dbReference type="Proteomes" id="UP001153069">
    <property type="component" value="Unassembled WGS sequence"/>
</dbReference>
<dbReference type="SUPFAM" id="SSF48403">
    <property type="entry name" value="Ankyrin repeat"/>
    <property type="match status" value="1"/>
</dbReference>
<dbReference type="Pfam" id="PF00023">
    <property type="entry name" value="Ank"/>
    <property type="match status" value="1"/>
</dbReference>
<dbReference type="AlphaFoldDB" id="A0A9N8EN10"/>
<dbReference type="OrthoDB" id="429841at2759"/>
<reference evidence="2" key="1">
    <citation type="submission" date="2020-06" db="EMBL/GenBank/DDBJ databases">
        <authorList>
            <consortium name="Plant Systems Biology data submission"/>
        </authorList>
    </citation>
    <scope>NUCLEOTIDE SEQUENCE</scope>
    <source>
        <strain evidence="2">D6</strain>
    </source>
</reference>
<evidence type="ECO:0000313" key="3">
    <source>
        <dbReference type="Proteomes" id="UP001153069"/>
    </source>
</evidence>
<dbReference type="Gene3D" id="1.25.40.20">
    <property type="entry name" value="Ankyrin repeat-containing domain"/>
    <property type="match status" value="1"/>
</dbReference>
<evidence type="ECO:0000313" key="2">
    <source>
        <dbReference type="EMBL" id="CAB9524166.1"/>
    </source>
</evidence>
<dbReference type="PANTHER" id="PTHR16036:SF2">
    <property type="entry name" value="TRNA ENDONUCLEASE ANKZF1"/>
    <property type="match status" value="1"/>
</dbReference>